<feature type="chain" id="PRO_5042086059" description="Osmotin thaumatin-like protein" evidence="1">
    <location>
        <begin position="19"/>
        <end position="185"/>
    </location>
</feature>
<organism evidence="2 3">
    <name type="scientific">Mycena alexandri</name>
    <dbReference type="NCBI Taxonomy" id="1745969"/>
    <lineage>
        <taxon>Eukaryota</taxon>
        <taxon>Fungi</taxon>
        <taxon>Dikarya</taxon>
        <taxon>Basidiomycota</taxon>
        <taxon>Agaricomycotina</taxon>
        <taxon>Agaricomycetes</taxon>
        <taxon>Agaricomycetidae</taxon>
        <taxon>Agaricales</taxon>
        <taxon>Marasmiineae</taxon>
        <taxon>Mycenaceae</taxon>
        <taxon>Mycena</taxon>
    </lineage>
</organism>
<dbReference type="InterPro" id="IPR037176">
    <property type="entry name" value="Osmotin/thaumatin-like_sf"/>
</dbReference>
<reference evidence="2" key="1">
    <citation type="submission" date="2023-03" db="EMBL/GenBank/DDBJ databases">
        <title>Massive genome expansion in bonnet fungi (Mycena s.s.) driven by repeated elements and novel gene families across ecological guilds.</title>
        <authorList>
            <consortium name="Lawrence Berkeley National Laboratory"/>
            <person name="Harder C.B."/>
            <person name="Miyauchi S."/>
            <person name="Viragh M."/>
            <person name="Kuo A."/>
            <person name="Thoen E."/>
            <person name="Andreopoulos B."/>
            <person name="Lu D."/>
            <person name="Skrede I."/>
            <person name="Drula E."/>
            <person name="Henrissat B."/>
            <person name="Morin E."/>
            <person name="Kohler A."/>
            <person name="Barry K."/>
            <person name="LaButti K."/>
            <person name="Morin E."/>
            <person name="Salamov A."/>
            <person name="Lipzen A."/>
            <person name="Mereny Z."/>
            <person name="Hegedus B."/>
            <person name="Baldrian P."/>
            <person name="Stursova M."/>
            <person name="Weitz H."/>
            <person name="Taylor A."/>
            <person name="Grigoriev I.V."/>
            <person name="Nagy L.G."/>
            <person name="Martin F."/>
            <person name="Kauserud H."/>
        </authorList>
    </citation>
    <scope>NUCLEOTIDE SEQUENCE</scope>
    <source>
        <strain evidence="2">CBHHK200</strain>
    </source>
</reference>
<evidence type="ECO:0000313" key="2">
    <source>
        <dbReference type="EMBL" id="KAJ7042347.1"/>
    </source>
</evidence>
<dbReference type="SUPFAM" id="SSF49870">
    <property type="entry name" value="Osmotin, thaumatin-like protein"/>
    <property type="match status" value="1"/>
</dbReference>
<name>A0AAD6TB10_9AGAR</name>
<sequence length="185" mass="19399">MMQLSILFVVVAAAVANATHRITLRNNCPWGVGLTLSNFPHVGVDYTGPAIPDIPAGTSHDIMVPSGWNGRICDHPPNSGCQNDCFGGIAFGEAACSMTEWNFDAADIGGRNDYDISNIQGYSIPQQIVPDAGSGCETLTCTDVNCPCNEAYRPGDTSGTCGGTGPKDQATRECAVSGYTVVYCP</sequence>
<proteinExistence type="predicted"/>
<dbReference type="InterPro" id="IPR001938">
    <property type="entry name" value="Thaumatin"/>
</dbReference>
<keyword evidence="1" id="KW-0732">Signal</keyword>
<evidence type="ECO:0008006" key="4">
    <source>
        <dbReference type="Google" id="ProtNLM"/>
    </source>
</evidence>
<dbReference type="PROSITE" id="PS51367">
    <property type="entry name" value="THAUMATIN_2"/>
    <property type="match status" value="1"/>
</dbReference>
<evidence type="ECO:0000256" key="1">
    <source>
        <dbReference type="SAM" id="SignalP"/>
    </source>
</evidence>
<protein>
    <recommendedName>
        <fullName evidence="4">Osmotin thaumatin-like protein</fullName>
    </recommendedName>
</protein>
<dbReference type="Pfam" id="PF00314">
    <property type="entry name" value="Thaumatin"/>
    <property type="match status" value="1"/>
</dbReference>
<dbReference type="Proteomes" id="UP001218188">
    <property type="component" value="Unassembled WGS sequence"/>
</dbReference>
<comment type="caution">
    <text evidence="2">The sequence shown here is derived from an EMBL/GenBank/DDBJ whole genome shotgun (WGS) entry which is preliminary data.</text>
</comment>
<dbReference type="AlphaFoldDB" id="A0AAD6TB10"/>
<gene>
    <name evidence="2" type="ORF">C8F04DRAFT_1077452</name>
</gene>
<dbReference type="SMART" id="SM00205">
    <property type="entry name" value="THN"/>
    <property type="match status" value="1"/>
</dbReference>
<feature type="signal peptide" evidence="1">
    <location>
        <begin position="1"/>
        <end position="18"/>
    </location>
</feature>
<dbReference type="EMBL" id="JARJCM010000013">
    <property type="protein sequence ID" value="KAJ7042347.1"/>
    <property type="molecule type" value="Genomic_DNA"/>
</dbReference>
<dbReference type="Gene3D" id="2.60.110.10">
    <property type="entry name" value="Thaumatin"/>
    <property type="match status" value="1"/>
</dbReference>
<evidence type="ECO:0000313" key="3">
    <source>
        <dbReference type="Proteomes" id="UP001218188"/>
    </source>
</evidence>
<keyword evidence="3" id="KW-1185">Reference proteome</keyword>
<accession>A0AAD6TB10</accession>